<comment type="caution">
    <text evidence="2">The sequence shown here is derived from an EMBL/GenBank/DDBJ whole genome shotgun (WGS) entry which is preliminary data.</text>
</comment>
<evidence type="ECO:0000313" key="3">
    <source>
        <dbReference type="Proteomes" id="UP000233618"/>
    </source>
</evidence>
<dbReference type="Proteomes" id="UP000233618">
    <property type="component" value="Unassembled WGS sequence"/>
</dbReference>
<dbReference type="RefSeq" id="WP_101310800.1">
    <property type="nucleotide sequence ID" value="NZ_MVDE01000028.1"/>
</dbReference>
<name>A0A2N3I076_9BACT</name>
<proteinExistence type="predicted"/>
<evidence type="ECO:0000256" key="1">
    <source>
        <dbReference type="SAM" id="SignalP"/>
    </source>
</evidence>
<organism evidence="2 3">
    <name type="scientific">Labilibaculum manganireducens</name>
    <dbReference type="NCBI Taxonomy" id="1940525"/>
    <lineage>
        <taxon>Bacteria</taxon>
        <taxon>Pseudomonadati</taxon>
        <taxon>Bacteroidota</taxon>
        <taxon>Bacteroidia</taxon>
        <taxon>Marinilabiliales</taxon>
        <taxon>Marinifilaceae</taxon>
        <taxon>Labilibaculum</taxon>
    </lineage>
</organism>
<reference evidence="2 3" key="1">
    <citation type="journal article" date="2017" name="Front. Microbiol.">
        <title>Labilibaculum manganireducens gen. nov., sp. nov. and Labilibaculum filiforme sp. nov., Novel Bacteroidetes Isolated from Subsurface Sediments of the Baltic Sea.</title>
        <authorList>
            <person name="Vandieken V."/>
            <person name="Marshall I.P."/>
            <person name="Niemann H."/>
            <person name="Engelen B."/>
            <person name="Cypionka H."/>
        </authorList>
    </citation>
    <scope>NUCLEOTIDE SEQUENCE [LARGE SCALE GENOMIC DNA]</scope>
    <source>
        <strain evidence="2 3">59.10-2M</strain>
    </source>
</reference>
<accession>A0A2N3I076</accession>
<gene>
    <name evidence="2" type="ORF">BZG01_15700</name>
</gene>
<keyword evidence="3" id="KW-1185">Reference proteome</keyword>
<evidence type="ECO:0000313" key="2">
    <source>
        <dbReference type="EMBL" id="PKQ63643.1"/>
    </source>
</evidence>
<feature type="signal peptide" evidence="1">
    <location>
        <begin position="1"/>
        <end position="20"/>
    </location>
</feature>
<protein>
    <submittedName>
        <fullName evidence="2">Uncharacterized protein</fullName>
    </submittedName>
</protein>
<dbReference type="EMBL" id="MVDE01000028">
    <property type="protein sequence ID" value="PKQ63643.1"/>
    <property type="molecule type" value="Genomic_DNA"/>
</dbReference>
<dbReference type="AlphaFoldDB" id="A0A2N3I076"/>
<sequence length="186" mass="21159">MKIRTTLILALVLVLSGLRAQEVASLNSDDVTVWPASNKNGNDFSESTPDEQLTFTYYSPDEEKLSLPVRASVESTWGTEIAQYYALFESVYMYEEQPVAGDPNVVLRIRKPRIYKSIKGIENYLRKELKKETCSMSGASQQIKQILKIGIAAISEDSEWFEKQLKKQKSKNEEIALYNKIVLINI</sequence>
<feature type="chain" id="PRO_5014859086" evidence="1">
    <location>
        <begin position="21"/>
        <end position="186"/>
    </location>
</feature>
<keyword evidence="1" id="KW-0732">Signal</keyword>